<dbReference type="EMBL" id="MQUB01000001">
    <property type="protein sequence ID" value="PQB05298.1"/>
    <property type="molecule type" value="Genomic_DNA"/>
</dbReference>
<accession>A0A2S7KRT8</accession>
<dbReference type="AlphaFoldDB" id="A0A2S7KRT8"/>
<organism evidence="1 2">
    <name type="scientific">Aureitalea marina</name>
    <dbReference type="NCBI Taxonomy" id="930804"/>
    <lineage>
        <taxon>Bacteria</taxon>
        <taxon>Pseudomonadati</taxon>
        <taxon>Bacteroidota</taxon>
        <taxon>Flavobacteriia</taxon>
        <taxon>Flavobacteriales</taxon>
        <taxon>Flavobacteriaceae</taxon>
        <taxon>Aureitalea</taxon>
    </lineage>
</organism>
<proteinExistence type="predicted"/>
<evidence type="ECO:0000313" key="1">
    <source>
        <dbReference type="EMBL" id="PQB05298.1"/>
    </source>
</evidence>
<dbReference type="Proteomes" id="UP000239800">
    <property type="component" value="Unassembled WGS sequence"/>
</dbReference>
<dbReference type="RefSeq" id="WP_104813237.1">
    <property type="nucleotide sequence ID" value="NZ_MQUB01000001.1"/>
</dbReference>
<sequence length="886" mass="102687">MSKRQFQLASVFMLICIISLGVATGTISKESIKWGERPLEWSDFVTVGSIDGEFDASVHTNIIYPDLIEPGSSKVIAVMNPNLSNKTADSTERIQLLKHEQYHFNVTEYYARLMRKQIVELGRDGVSENLLDEIYQNTMKKIDSFQQDYDNESDHNRELEEQLYYQLYIDDLLLQTAYYENPDILSYSRYTRDSTRFFRQVLTNRRQGLLKSYPISEEESQFGNSYEIIQKDGDVLIYFRKNGKLNDGGYFDSAMTKIIGQGTDTVELQLFNARSAWNTELDNYRRRIIFSKNESTTIQYFDSLKNPSSNGNVHKLVFDRIADSLHKEKSSYYDLQGRLTKNKDSVFHEIRYYDQLGRIIQISNFDKNNKGILDKELIGTYSYNYDENHNVVRLRLYDQHGRFAHHANRYHQLTSYDSRGNIHEIISLDSAGDRMDDIDGVCVYRMTYDLNDNMTSQSKFNKSGLPVQGTEEFQRLLTVYDDQDRLIRNATYYGDYVLKFDEVKNGLQLFSYPNDSTSLMENYDAYGNLFANDQGYAMLRTVDSDNGLIRREYHLDTLGNYAITANGVNVYEYHYDKKGQMTLKIAMDSTMNPVPFDGEASKVVWTYDIGQNQKRTIVEHFHQGLAVGSDAGVHRYVYDETLQDFLLKESYFDTMNNPVDIDGSHQIEYVMNRMGKDSLQINYNTAGEPIDGIARTRYHYNWQGSVIAIEYQDKNGRRIEDQEGISLIQYKRNQKQQIRSTKYFDSKNRTATNSLGVHEEEIVYAENGFIDHMKYYGKRNIPVPGPNGFHKVAYSWSDYGEAIRLSTYGTDNKLLENELGIAEEVYQRYPSGMIRKVEFLDKEGNPTEDEDGIATYIYEPSVNGLYYLEQQLDADSNEVGDSAQEE</sequence>
<evidence type="ECO:0000313" key="2">
    <source>
        <dbReference type="Proteomes" id="UP000239800"/>
    </source>
</evidence>
<gene>
    <name evidence="1" type="ORF">BST85_10690</name>
</gene>
<protein>
    <submittedName>
        <fullName evidence="1">Uncharacterized protein</fullName>
    </submittedName>
</protein>
<dbReference type="OrthoDB" id="5431540at2"/>
<keyword evidence="2" id="KW-1185">Reference proteome</keyword>
<name>A0A2S7KRT8_9FLAO</name>
<comment type="caution">
    <text evidence="1">The sequence shown here is derived from an EMBL/GenBank/DDBJ whole genome shotgun (WGS) entry which is preliminary data.</text>
</comment>
<reference evidence="1 2" key="1">
    <citation type="submission" date="2016-11" db="EMBL/GenBank/DDBJ databases">
        <title>Trade-off between light-utilization and light-protection in marine flavobacteria.</title>
        <authorList>
            <person name="Kumagai Y."/>
        </authorList>
    </citation>
    <scope>NUCLEOTIDE SEQUENCE [LARGE SCALE GENOMIC DNA]</scope>
    <source>
        <strain evidence="1 2">NBRC 107741</strain>
    </source>
</reference>